<dbReference type="Pfam" id="PF06083">
    <property type="entry name" value="IL17"/>
    <property type="match status" value="1"/>
</dbReference>
<proteinExistence type="inferred from homology"/>
<evidence type="ECO:0000256" key="5">
    <source>
        <dbReference type="SAM" id="SignalP"/>
    </source>
</evidence>
<dbReference type="Proteomes" id="UP000271974">
    <property type="component" value="Unassembled WGS sequence"/>
</dbReference>
<name>A0A433U854_ELYCH</name>
<evidence type="ECO:0000256" key="1">
    <source>
        <dbReference type="ARBA" id="ARBA00004613"/>
    </source>
</evidence>
<keyword evidence="3" id="KW-0964">Secreted</keyword>
<evidence type="ECO:0008006" key="8">
    <source>
        <dbReference type="Google" id="ProtNLM"/>
    </source>
</evidence>
<sequence length="196" mass="21272">MVGSIWTMSSPALGLVLTGLFFGLCGQLTGQSGLSDHLESCSEPPNLVDLYTHLREMQIADAGRLQPMPSQGASQTGSVLTTTTSERSGQVHIRLAGHHGSGQSTGTSGLCRCEAIDELSHESGRIPRILAQSSCRPYCPHRSGNFSVKCEEIYTQVRVKRRHGCLDGVYQYRDAWQAIPIGCRCHVYPRLGATRG</sequence>
<comment type="similarity">
    <text evidence="2">Belongs to the IL-17 family.</text>
</comment>
<keyword evidence="7" id="KW-1185">Reference proteome</keyword>
<protein>
    <recommendedName>
        <fullName evidence="8">CTCK domain-containing protein</fullName>
    </recommendedName>
</protein>
<dbReference type="OrthoDB" id="6093654at2759"/>
<dbReference type="GO" id="GO:0005125">
    <property type="term" value="F:cytokine activity"/>
    <property type="evidence" value="ECO:0007669"/>
    <property type="project" value="InterPro"/>
</dbReference>
<evidence type="ECO:0000256" key="2">
    <source>
        <dbReference type="ARBA" id="ARBA00007236"/>
    </source>
</evidence>
<comment type="subcellular location">
    <subcellularLocation>
        <location evidence="1">Secreted</location>
    </subcellularLocation>
</comment>
<evidence type="ECO:0000256" key="3">
    <source>
        <dbReference type="ARBA" id="ARBA00022525"/>
    </source>
</evidence>
<reference evidence="6 7" key="1">
    <citation type="submission" date="2019-01" db="EMBL/GenBank/DDBJ databases">
        <title>A draft genome assembly of the solar-powered sea slug Elysia chlorotica.</title>
        <authorList>
            <person name="Cai H."/>
            <person name="Li Q."/>
            <person name="Fang X."/>
            <person name="Li J."/>
            <person name="Curtis N.E."/>
            <person name="Altenburger A."/>
            <person name="Shibata T."/>
            <person name="Feng M."/>
            <person name="Maeda T."/>
            <person name="Schwartz J.A."/>
            <person name="Shigenobu S."/>
            <person name="Lundholm N."/>
            <person name="Nishiyama T."/>
            <person name="Yang H."/>
            <person name="Hasebe M."/>
            <person name="Li S."/>
            <person name="Pierce S.K."/>
            <person name="Wang J."/>
        </authorList>
    </citation>
    <scope>NUCLEOTIDE SEQUENCE [LARGE SCALE GENOMIC DNA]</scope>
    <source>
        <strain evidence="6">EC2010</strain>
        <tissue evidence="6">Whole organism of an adult</tissue>
    </source>
</reference>
<dbReference type="InterPro" id="IPR010345">
    <property type="entry name" value="IL-17_fam"/>
</dbReference>
<keyword evidence="4 5" id="KW-0732">Signal</keyword>
<dbReference type="EMBL" id="RQTK01000043">
    <property type="protein sequence ID" value="RUS89987.1"/>
    <property type="molecule type" value="Genomic_DNA"/>
</dbReference>
<evidence type="ECO:0000256" key="4">
    <source>
        <dbReference type="ARBA" id="ARBA00022729"/>
    </source>
</evidence>
<dbReference type="Gene3D" id="2.10.90.10">
    <property type="entry name" value="Cystine-knot cytokines"/>
    <property type="match status" value="1"/>
</dbReference>
<dbReference type="InterPro" id="IPR029034">
    <property type="entry name" value="Cystine-knot_cytokine"/>
</dbReference>
<comment type="caution">
    <text evidence="6">The sequence shown here is derived from an EMBL/GenBank/DDBJ whole genome shotgun (WGS) entry which is preliminary data.</text>
</comment>
<evidence type="ECO:0000313" key="6">
    <source>
        <dbReference type="EMBL" id="RUS89987.1"/>
    </source>
</evidence>
<feature type="chain" id="PRO_5019502923" description="CTCK domain-containing protein" evidence="5">
    <location>
        <begin position="27"/>
        <end position="196"/>
    </location>
</feature>
<organism evidence="6 7">
    <name type="scientific">Elysia chlorotica</name>
    <name type="common">Eastern emerald elysia</name>
    <name type="synonym">Sea slug</name>
    <dbReference type="NCBI Taxonomy" id="188477"/>
    <lineage>
        <taxon>Eukaryota</taxon>
        <taxon>Metazoa</taxon>
        <taxon>Spiralia</taxon>
        <taxon>Lophotrochozoa</taxon>
        <taxon>Mollusca</taxon>
        <taxon>Gastropoda</taxon>
        <taxon>Heterobranchia</taxon>
        <taxon>Euthyneura</taxon>
        <taxon>Panpulmonata</taxon>
        <taxon>Sacoglossa</taxon>
        <taxon>Placobranchoidea</taxon>
        <taxon>Plakobranchidae</taxon>
        <taxon>Elysia</taxon>
    </lineage>
</organism>
<feature type="signal peptide" evidence="5">
    <location>
        <begin position="1"/>
        <end position="26"/>
    </location>
</feature>
<gene>
    <name evidence="6" type="ORF">EGW08_002254</name>
</gene>
<dbReference type="AlphaFoldDB" id="A0A433U854"/>
<accession>A0A433U854</accession>
<dbReference type="GO" id="GO:0005576">
    <property type="term" value="C:extracellular region"/>
    <property type="evidence" value="ECO:0007669"/>
    <property type="project" value="UniProtKB-SubCell"/>
</dbReference>
<evidence type="ECO:0000313" key="7">
    <source>
        <dbReference type="Proteomes" id="UP000271974"/>
    </source>
</evidence>
<dbReference type="SUPFAM" id="SSF57501">
    <property type="entry name" value="Cystine-knot cytokines"/>
    <property type="match status" value="1"/>
</dbReference>